<dbReference type="PROSITE" id="PS50930">
    <property type="entry name" value="HTH_LYTTR"/>
    <property type="match status" value="1"/>
</dbReference>
<evidence type="ECO:0000313" key="2">
    <source>
        <dbReference type="EMBL" id="MBF4467893.1"/>
    </source>
</evidence>
<reference evidence="2" key="1">
    <citation type="submission" date="2020-10" db="EMBL/GenBank/DDBJ databases">
        <title>Dehalococcoides mccartyi of a TCE/Cr reducing biochatode.</title>
        <authorList>
            <person name="Matturro B."/>
        </authorList>
    </citation>
    <scope>NUCLEOTIDE SEQUENCE</scope>
    <source>
        <strain evidence="2">Bin4</strain>
    </source>
</reference>
<dbReference type="EMBL" id="JADIIN010000006">
    <property type="protein sequence ID" value="MBF4467893.1"/>
    <property type="molecule type" value="Genomic_DNA"/>
</dbReference>
<dbReference type="PANTHER" id="PTHR37299:SF1">
    <property type="entry name" value="STAGE 0 SPORULATION PROTEIN A HOMOLOG"/>
    <property type="match status" value="1"/>
</dbReference>
<evidence type="ECO:0000259" key="1">
    <source>
        <dbReference type="PROSITE" id="PS50930"/>
    </source>
</evidence>
<dbReference type="InterPro" id="IPR007492">
    <property type="entry name" value="LytTR_DNA-bd_dom"/>
</dbReference>
<dbReference type="Proteomes" id="UP000658733">
    <property type="component" value="Unassembled WGS sequence"/>
</dbReference>
<evidence type="ECO:0000313" key="3">
    <source>
        <dbReference type="Proteomes" id="UP000658733"/>
    </source>
</evidence>
<dbReference type="SMART" id="SM00850">
    <property type="entry name" value="LytTR"/>
    <property type="match status" value="1"/>
</dbReference>
<gene>
    <name evidence="2" type="ORF">ISP01_00670</name>
</gene>
<name>A0A843AD55_METAZ</name>
<accession>A0A843AD55</accession>
<dbReference type="InterPro" id="IPR046947">
    <property type="entry name" value="LytR-like"/>
</dbReference>
<dbReference type="Gene3D" id="2.40.50.1020">
    <property type="entry name" value="LytTr DNA-binding domain"/>
    <property type="match status" value="1"/>
</dbReference>
<feature type="domain" description="HTH LytTR-type" evidence="1">
    <location>
        <begin position="42"/>
        <end position="145"/>
    </location>
</feature>
<dbReference type="AlphaFoldDB" id="A0A843AD55"/>
<dbReference type="GO" id="GO:0003677">
    <property type="term" value="F:DNA binding"/>
    <property type="evidence" value="ECO:0007669"/>
    <property type="project" value="InterPro"/>
</dbReference>
<organism evidence="2 3">
    <name type="scientific">Methanobrevibacter arboriphilus</name>
    <dbReference type="NCBI Taxonomy" id="39441"/>
    <lineage>
        <taxon>Archaea</taxon>
        <taxon>Methanobacteriati</taxon>
        <taxon>Methanobacteriota</taxon>
        <taxon>Methanomada group</taxon>
        <taxon>Methanobacteria</taxon>
        <taxon>Methanobacteriales</taxon>
        <taxon>Methanobacteriaceae</taxon>
        <taxon>Methanobrevibacter</taxon>
    </lineage>
</organism>
<dbReference type="GO" id="GO:0000156">
    <property type="term" value="F:phosphorelay response regulator activity"/>
    <property type="evidence" value="ECO:0007669"/>
    <property type="project" value="InterPro"/>
</dbReference>
<dbReference type="PANTHER" id="PTHR37299">
    <property type="entry name" value="TRANSCRIPTIONAL REGULATOR-RELATED"/>
    <property type="match status" value="1"/>
</dbReference>
<dbReference type="RefSeq" id="WP_042704326.1">
    <property type="nucleotide sequence ID" value="NZ_JADIIN010000006.1"/>
</dbReference>
<comment type="caution">
    <text evidence="2">The sequence shown here is derived from an EMBL/GenBank/DDBJ whole genome shotgun (WGS) entry which is preliminary data.</text>
</comment>
<dbReference type="Pfam" id="PF04397">
    <property type="entry name" value="LytTR"/>
    <property type="match status" value="1"/>
</dbReference>
<protein>
    <submittedName>
        <fullName evidence="2">LytTR family transcriptional regulator</fullName>
    </submittedName>
</protein>
<sequence>MKVEIKLSNEIKEPYAVIFTDKITDEIQKAIETLENQSSSLIILKNKHKIFIKSIEEIFMVQSANNQVIVYDKNEKYTSNKRLYELEKILGENFFRISKSTIINIKEIDNVIPLFKGIMHVKMKNGLESNISRKYLPTFKKHIGL</sequence>
<proteinExistence type="predicted"/>